<evidence type="ECO:0008006" key="4">
    <source>
        <dbReference type="Google" id="ProtNLM"/>
    </source>
</evidence>
<organism evidence="2 3">
    <name type="scientific">Enterococcus faecium 505</name>
    <dbReference type="NCBI Taxonomy" id="1134806"/>
    <lineage>
        <taxon>Bacteria</taxon>
        <taxon>Bacillati</taxon>
        <taxon>Bacillota</taxon>
        <taxon>Bacilli</taxon>
        <taxon>Lactobacillales</taxon>
        <taxon>Enterococcaceae</taxon>
        <taxon>Enterococcus</taxon>
    </lineage>
</organism>
<gene>
    <name evidence="2" type="ORF">HMPREF1348_01157</name>
</gene>
<dbReference type="Gene3D" id="1.10.1760.20">
    <property type="match status" value="1"/>
</dbReference>
<protein>
    <recommendedName>
        <fullName evidence="4">ECF transporter S component</fullName>
    </recommendedName>
</protein>
<accession>J6Y7G4</accession>
<dbReference type="Pfam" id="PF12822">
    <property type="entry name" value="ECF_trnsprt"/>
    <property type="match status" value="1"/>
</dbReference>
<name>J6Y7G4_ENTFC</name>
<evidence type="ECO:0000313" key="3">
    <source>
        <dbReference type="Proteomes" id="UP000006403"/>
    </source>
</evidence>
<evidence type="ECO:0000256" key="1">
    <source>
        <dbReference type="SAM" id="Phobius"/>
    </source>
</evidence>
<dbReference type="PATRIC" id="fig|1134806.3.peg.1104"/>
<comment type="caution">
    <text evidence="2">The sequence shown here is derived from an EMBL/GenBank/DDBJ whole genome shotgun (WGS) entry which is preliminary data.</text>
</comment>
<proteinExistence type="predicted"/>
<dbReference type="EMBL" id="AMBL01000034">
    <property type="protein sequence ID" value="EJY45966.1"/>
    <property type="molecule type" value="Genomic_DNA"/>
</dbReference>
<feature type="transmembrane region" description="Helical" evidence="1">
    <location>
        <begin position="15"/>
        <end position="36"/>
    </location>
</feature>
<dbReference type="HOGENOM" id="CLU_088550_3_0_9"/>
<dbReference type="GO" id="GO:0022857">
    <property type="term" value="F:transmembrane transporter activity"/>
    <property type="evidence" value="ECO:0007669"/>
    <property type="project" value="InterPro"/>
</dbReference>
<feature type="transmembrane region" description="Helical" evidence="1">
    <location>
        <begin position="138"/>
        <end position="161"/>
    </location>
</feature>
<dbReference type="InterPro" id="IPR024529">
    <property type="entry name" value="ECF_trnsprt_substrate-spec"/>
</dbReference>
<evidence type="ECO:0000313" key="2">
    <source>
        <dbReference type="EMBL" id="EJY45966.1"/>
    </source>
</evidence>
<keyword evidence="1" id="KW-1133">Transmembrane helix</keyword>
<feature type="transmembrane region" description="Helical" evidence="1">
    <location>
        <begin position="102"/>
        <end position="126"/>
    </location>
</feature>
<dbReference type="AlphaFoldDB" id="J6Y7G4"/>
<keyword evidence="1" id="KW-0472">Membrane</keyword>
<sequence length="218" mass="23539">MLSEKGVLMKNTKNFTLTAMFLAILILLAVTPLGFIPIGPINATTMHIPVIIASIVLGPRLGAFLGGTFGLISMIRSTVIQTPLSFVFSPFIPVIGTEHGSWKALLIAFIPRILIGVVPYFVYNGLRKLMKQKADTVSLFLAGLAGSLTNTILVMNMIYFLFQQDYAKVIGTNLNAVYSAILAVIFTSGVPEGIVAGLATAAVCNVLLRYFKRPSLHH</sequence>
<reference evidence="2 3" key="1">
    <citation type="submission" date="2012-04" db="EMBL/GenBank/DDBJ databases">
        <authorList>
            <person name="Weinstock G."/>
            <person name="Sodergren E."/>
            <person name="Lobos E.A."/>
            <person name="Fulton L."/>
            <person name="Fulton R."/>
            <person name="Courtney L."/>
            <person name="Fronick C."/>
            <person name="O'Laughlin M."/>
            <person name="Godfrey J."/>
            <person name="Wilson R.M."/>
            <person name="Miner T."/>
            <person name="Farmer C."/>
            <person name="Delehaunty K."/>
            <person name="Cordes M."/>
            <person name="Minx P."/>
            <person name="Tomlinson C."/>
            <person name="Chen J."/>
            <person name="Wollam A."/>
            <person name="Pepin K.H."/>
            <person name="Bhonagiri V."/>
            <person name="Zhang X."/>
            <person name="Suruliraj S."/>
            <person name="Warren W."/>
            <person name="Mitreva M."/>
            <person name="Mardis E.R."/>
            <person name="Wilson R.K."/>
        </authorList>
    </citation>
    <scope>NUCLEOTIDE SEQUENCE [LARGE SCALE GENOMIC DNA]</scope>
    <source>
        <strain evidence="2 3">505</strain>
    </source>
</reference>
<dbReference type="Proteomes" id="UP000006403">
    <property type="component" value="Unassembled WGS sequence"/>
</dbReference>
<keyword evidence="1" id="KW-0812">Transmembrane</keyword>
<feature type="transmembrane region" description="Helical" evidence="1">
    <location>
        <begin position="48"/>
        <end position="72"/>
    </location>
</feature>
<feature type="transmembrane region" description="Helical" evidence="1">
    <location>
        <begin position="181"/>
        <end position="208"/>
    </location>
</feature>